<dbReference type="PROSITE" id="PS50011">
    <property type="entry name" value="PROTEIN_KINASE_DOM"/>
    <property type="match status" value="2"/>
</dbReference>
<reference evidence="10" key="2">
    <citation type="submission" date="2023-03" db="EMBL/GenBank/DDBJ databases">
        <authorList>
            <person name="Inwood S.N."/>
            <person name="Skelly J.G."/>
            <person name="Guhlin J."/>
            <person name="Harrop T.W.R."/>
            <person name="Goldson S.G."/>
            <person name="Dearden P.K."/>
        </authorList>
    </citation>
    <scope>NUCLEOTIDE SEQUENCE</scope>
    <source>
        <strain evidence="10">Lincoln</strain>
        <tissue evidence="10">Whole body</tissue>
    </source>
</reference>
<evidence type="ECO:0000256" key="4">
    <source>
        <dbReference type="ARBA" id="ARBA00022840"/>
    </source>
</evidence>
<dbReference type="InterPro" id="IPR050339">
    <property type="entry name" value="CC_SR_Kinase"/>
</dbReference>
<dbReference type="EMBL" id="JAQQBR010000001">
    <property type="protein sequence ID" value="KAK0182830.1"/>
    <property type="molecule type" value="Genomic_DNA"/>
</dbReference>
<dbReference type="FunFam" id="3.10.110.10:FF:000057">
    <property type="entry name" value="eukaryotic translation initiation factor 2-alpha kinase 4"/>
    <property type="match status" value="1"/>
</dbReference>
<feature type="binding site" evidence="6">
    <location>
        <position position="581"/>
    </location>
    <ligand>
        <name>ATP</name>
        <dbReference type="ChEBI" id="CHEBI:30616"/>
    </ligand>
</feature>
<evidence type="ECO:0000256" key="6">
    <source>
        <dbReference type="PROSITE-ProRule" id="PRU10141"/>
    </source>
</evidence>
<dbReference type="InterPro" id="IPR016135">
    <property type="entry name" value="UBQ-conjugating_enzyme/RWD"/>
</dbReference>
<dbReference type="GO" id="GO:0005634">
    <property type="term" value="C:nucleus"/>
    <property type="evidence" value="ECO:0007669"/>
    <property type="project" value="TreeGrafter"/>
</dbReference>
<evidence type="ECO:0000259" key="8">
    <source>
        <dbReference type="PROSITE" id="PS50011"/>
    </source>
</evidence>
<evidence type="ECO:0000259" key="9">
    <source>
        <dbReference type="PROSITE" id="PS50908"/>
    </source>
</evidence>
<dbReference type="AlphaFoldDB" id="A0AA39L2N8"/>
<dbReference type="SUPFAM" id="SSF54495">
    <property type="entry name" value="UBC-like"/>
    <property type="match status" value="1"/>
</dbReference>
<proteinExistence type="inferred from homology"/>
<name>A0AA39L2N8_MICHY</name>
<organism evidence="10 11">
    <name type="scientific">Microctonus hyperodae</name>
    <name type="common">Parasitoid wasp</name>
    <dbReference type="NCBI Taxonomy" id="165561"/>
    <lineage>
        <taxon>Eukaryota</taxon>
        <taxon>Metazoa</taxon>
        <taxon>Ecdysozoa</taxon>
        <taxon>Arthropoda</taxon>
        <taxon>Hexapoda</taxon>
        <taxon>Insecta</taxon>
        <taxon>Pterygota</taxon>
        <taxon>Neoptera</taxon>
        <taxon>Endopterygota</taxon>
        <taxon>Hymenoptera</taxon>
        <taxon>Apocrita</taxon>
        <taxon>Ichneumonoidea</taxon>
        <taxon>Braconidae</taxon>
        <taxon>Euphorinae</taxon>
        <taxon>Microctonus</taxon>
    </lineage>
</organism>
<dbReference type="GO" id="GO:0005524">
    <property type="term" value="F:ATP binding"/>
    <property type="evidence" value="ECO:0007669"/>
    <property type="project" value="UniProtKB-UniRule"/>
</dbReference>
<comment type="caution">
    <text evidence="10">The sequence shown here is derived from an EMBL/GenBank/DDBJ whole genome shotgun (WGS) entry which is preliminary data.</text>
</comment>
<dbReference type="PROSITE" id="PS00108">
    <property type="entry name" value="PROTEIN_KINASE_ST"/>
    <property type="match status" value="1"/>
</dbReference>
<dbReference type="InterPro" id="IPR011009">
    <property type="entry name" value="Kinase-like_dom_sf"/>
</dbReference>
<evidence type="ECO:0008006" key="12">
    <source>
        <dbReference type="Google" id="ProtNLM"/>
    </source>
</evidence>
<dbReference type="PROSITE" id="PS50908">
    <property type="entry name" value="RWD"/>
    <property type="match status" value="1"/>
</dbReference>
<dbReference type="InterPro" id="IPR006575">
    <property type="entry name" value="RWD_dom"/>
</dbReference>
<dbReference type="PROSITE" id="PS00107">
    <property type="entry name" value="PROTEIN_KINASE_ATP"/>
    <property type="match status" value="1"/>
</dbReference>
<dbReference type="Gene3D" id="3.10.110.10">
    <property type="entry name" value="Ubiquitin Conjugating Enzyme"/>
    <property type="match status" value="1"/>
</dbReference>
<evidence type="ECO:0000256" key="5">
    <source>
        <dbReference type="ARBA" id="ARBA00037982"/>
    </source>
</evidence>
<keyword evidence="2 6" id="KW-0547">Nucleotide-binding</keyword>
<dbReference type="CDD" id="cd23823">
    <property type="entry name" value="RWD_GCN2"/>
    <property type="match status" value="1"/>
</dbReference>
<dbReference type="CDD" id="cd14046">
    <property type="entry name" value="STKc_EIF2AK4_GCN2_rpt2"/>
    <property type="match status" value="1"/>
</dbReference>
<dbReference type="Pfam" id="PF00069">
    <property type="entry name" value="Pkinase"/>
    <property type="match status" value="3"/>
</dbReference>
<dbReference type="SMART" id="SM00220">
    <property type="entry name" value="S_TKc"/>
    <property type="match status" value="2"/>
</dbReference>
<gene>
    <name evidence="10" type="ORF">PV327_000924</name>
</gene>
<dbReference type="Proteomes" id="UP001168972">
    <property type="component" value="Unassembled WGS sequence"/>
</dbReference>
<feature type="domain" description="Protein kinase" evidence="8">
    <location>
        <begin position="552"/>
        <end position="952"/>
    </location>
</feature>
<evidence type="ECO:0000256" key="1">
    <source>
        <dbReference type="ARBA" id="ARBA00022679"/>
    </source>
</evidence>
<keyword evidence="4 6" id="KW-0067">ATP-binding</keyword>
<reference evidence="10" key="1">
    <citation type="journal article" date="2023" name="bioRxiv">
        <title>Scaffold-level genome assemblies of two parasitoid biocontrol wasps reveal the parthenogenesis mechanism and an associated novel virus.</title>
        <authorList>
            <person name="Inwood S."/>
            <person name="Skelly J."/>
            <person name="Guhlin J."/>
            <person name="Harrop T."/>
            <person name="Goldson S."/>
            <person name="Dearden P."/>
        </authorList>
    </citation>
    <scope>NUCLEOTIDE SEQUENCE</scope>
    <source>
        <strain evidence="10">Lincoln</strain>
        <tissue evidence="10">Whole body</tissue>
    </source>
</reference>
<dbReference type="GO" id="GO:0004672">
    <property type="term" value="F:protein kinase activity"/>
    <property type="evidence" value="ECO:0007669"/>
    <property type="project" value="InterPro"/>
</dbReference>
<evidence type="ECO:0000256" key="3">
    <source>
        <dbReference type="ARBA" id="ARBA00022777"/>
    </source>
</evidence>
<evidence type="ECO:0000313" key="10">
    <source>
        <dbReference type="EMBL" id="KAK0182830.1"/>
    </source>
</evidence>
<accession>A0AA39L2N8</accession>
<feature type="compositionally biased region" description="Basic and acidic residues" evidence="7">
    <location>
        <begin position="517"/>
        <end position="526"/>
    </location>
</feature>
<sequence>MSSEESFQDRQDNEFEVLKAIFADEITDLRTHKNKRKWQPMDITINLTPQKGMSGPAEIHAQIDLHITCGEKYPEEVPSFQLNNSRGLSDKQVAVLSSELKKLAEELKGEVMILEITQHVQKFLHENNKPGYSSFYEEMISRQEKKLQCEMQEKQLKEDKERQLLQDEIHKRQEALKAELRDRRESTPLYMNQCALLSQSIPSSPNQRNRPYSRRRYASTCESSERLLYEHNDTELIHFDNNKSKRQIRRVKCLGQSIKGSVVYSAIDVTTNEFLALTEWTLKCDTSEETGNESETTALQQYIKQIGSIEQELHSLHRLHHPNLVRYIDMTYSQKNDTIVIYVLQEFIVGTTCDFFLTKGIPMAPPMLHYFASEVLSALEYLHNNNIVHKDLRDTSIHIDRSKVIKISDYSLHKRLSDIYHSMNVKKIEHDFPIIQGRGGKKLDIYRFGILLLSLYKGVIVTEEKKTLESVYPPELRDFISKCLDSEEKARWSAEELQKHLFIRTPLKSELSPPKFPCDKEKDSNESQKSSASDTPYPFPSFSSQHRMNNEFEAIKWLGRGAYGNVLKVRNKLDGGVYAIKRIGLNPENKDLNKKITREVKLLSRLNHENVVRYFNSWIEFAILEDLTHHSSLTPEATPTEITTDDEDDTQFENIEGLTSSNRNHDWIISYNSRANTTDCEEEGSDNAIDTDSDEEWGIVTQTASDSDSSDSIVFRETDESEKSETDSCITFEKNKATTEEKRKVPEKKNTRTECLFLFIQMEFCEKSTLRTAIDNGLYQDGERVWRLFREMLEGIAHIHYQGMIHRDLKPVNIFLDSNDHVKIGDFGLATTKILGSRAKTNNTEHETQMTEKTASEWSSMTGQVGTALYAAPELTDTRAKYIYNQKVDMYSLGIILFEMWYKPLTTGMERVKVLMDIRKKDIILPNDISEVAMPNQETRCSSTSSKMSILS</sequence>
<dbReference type="InterPro" id="IPR008271">
    <property type="entry name" value="Ser/Thr_kinase_AS"/>
</dbReference>
<dbReference type="SUPFAM" id="SSF56112">
    <property type="entry name" value="Protein kinase-like (PK-like)"/>
    <property type="match status" value="2"/>
</dbReference>
<feature type="compositionally biased region" description="Basic and acidic residues" evidence="7">
    <location>
        <begin position="714"/>
        <end position="726"/>
    </location>
</feature>
<evidence type="ECO:0000313" key="11">
    <source>
        <dbReference type="Proteomes" id="UP001168972"/>
    </source>
</evidence>
<evidence type="ECO:0000256" key="7">
    <source>
        <dbReference type="SAM" id="MobiDB-lite"/>
    </source>
</evidence>
<dbReference type="InterPro" id="IPR000719">
    <property type="entry name" value="Prot_kinase_dom"/>
</dbReference>
<keyword evidence="11" id="KW-1185">Reference proteome</keyword>
<feature type="region of interest" description="Disordered" evidence="7">
    <location>
        <begin position="512"/>
        <end position="544"/>
    </location>
</feature>
<dbReference type="PANTHER" id="PTHR11042">
    <property type="entry name" value="EUKARYOTIC TRANSLATION INITIATION FACTOR 2-ALPHA KINASE EIF2-ALPHA KINASE -RELATED"/>
    <property type="match status" value="1"/>
</dbReference>
<dbReference type="InterPro" id="IPR017441">
    <property type="entry name" value="Protein_kinase_ATP_BS"/>
</dbReference>
<dbReference type="GO" id="GO:0005737">
    <property type="term" value="C:cytoplasm"/>
    <property type="evidence" value="ECO:0007669"/>
    <property type="project" value="TreeGrafter"/>
</dbReference>
<feature type="region of interest" description="Disordered" evidence="7">
    <location>
        <begin position="708"/>
        <end position="727"/>
    </location>
</feature>
<feature type="domain" description="Protein kinase" evidence="8">
    <location>
        <begin position="248"/>
        <end position="503"/>
    </location>
</feature>
<dbReference type="Gene3D" id="1.10.510.10">
    <property type="entry name" value="Transferase(Phosphotransferase) domain 1"/>
    <property type="match status" value="2"/>
</dbReference>
<dbReference type="Pfam" id="PF05773">
    <property type="entry name" value="RWD"/>
    <property type="match status" value="1"/>
</dbReference>
<keyword evidence="3" id="KW-0418">Kinase</keyword>
<dbReference type="PANTHER" id="PTHR11042:SF136">
    <property type="entry name" value="EIF-2-ALPHA KINASE GCN2"/>
    <property type="match status" value="1"/>
</dbReference>
<feature type="domain" description="RWD" evidence="9">
    <location>
        <begin position="13"/>
        <end position="127"/>
    </location>
</feature>
<dbReference type="Gene3D" id="3.30.200.20">
    <property type="entry name" value="Phosphorylase Kinase, domain 1"/>
    <property type="match status" value="1"/>
</dbReference>
<dbReference type="SMART" id="SM00591">
    <property type="entry name" value="RWD"/>
    <property type="match status" value="1"/>
</dbReference>
<comment type="similarity">
    <text evidence="5">Belongs to the protein kinase superfamily. Ser/Thr protein kinase family. GCN2 subfamily.</text>
</comment>
<evidence type="ECO:0000256" key="2">
    <source>
        <dbReference type="ARBA" id="ARBA00022741"/>
    </source>
</evidence>
<keyword evidence="1" id="KW-0808">Transferase</keyword>
<protein>
    <recommendedName>
        <fullName evidence="12">Eukaryotic translation initiation factor 2-alpha kinase 4</fullName>
    </recommendedName>
</protein>